<dbReference type="HOGENOM" id="CLU_125813_0_0_2"/>
<reference evidence="1 2" key="1">
    <citation type="journal article" date="2012" name="J. Bacteriol.">
        <title>Complete genome sequence of the hyperthermophilic cellulolytic Crenarchaeon 'Thermogladius cellulolyticus' 1633.</title>
        <authorList>
            <person name="Mardanov A.V."/>
            <person name="Kochetkova T.V."/>
            <person name="Beletsky A.V."/>
            <person name="Bonch-Osmolovskaya E.A."/>
            <person name="Ravin N.V."/>
            <person name="Skryabin K.G."/>
        </authorList>
    </citation>
    <scope>NUCLEOTIDE SEQUENCE [LARGE SCALE GENOMIC DNA]</scope>
    <source>
        <strain evidence="2">DSM 22663 / VKM B-2946 / 1633</strain>
    </source>
</reference>
<name>I3TF61_THEC1</name>
<dbReference type="RefSeq" id="WP_014737649.1">
    <property type="nucleotide sequence ID" value="NC_017954.1"/>
</dbReference>
<dbReference type="KEGG" id="thg:TCELL_0976"/>
<sequence length="176" mass="20029">MEDRDLFITILRKLLRAEEKSTLAKGEVGLALDQVDVDSPHGVYRYSRETSKWVLISVDDEDFAQKLEPGNYVVYFDNAKCPACRVYDMYWYPFVKLLGDAYPFSYLVVLCNWFSKDCGSKAASKAFEKFDVHASPTTLIMTVENGGRIARSVKVEGVKRMDELAKIVEDYLKKAG</sequence>
<dbReference type="Gene3D" id="3.40.30.10">
    <property type="entry name" value="Glutaredoxin"/>
    <property type="match status" value="1"/>
</dbReference>
<evidence type="ECO:0000313" key="1">
    <source>
        <dbReference type="EMBL" id="AFK51399.1"/>
    </source>
</evidence>
<dbReference type="InParanoid" id="I3TF61"/>
<dbReference type="InterPro" id="IPR036249">
    <property type="entry name" value="Thioredoxin-like_sf"/>
</dbReference>
<dbReference type="EMBL" id="CP003531">
    <property type="protein sequence ID" value="AFK51399.1"/>
    <property type="molecule type" value="Genomic_DNA"/>
</dbReference>
<organism evidence="1 2">
    <name type="scientific">Thermogladius calderae (strain DSM 22663 / VKM B-2946 / 1633)</name>
    <dbReference type="NCBI Taxonomy" id="1184251"/>
    <lineage>
        <taxon>Archaea</taxon>
        <taxon>Thermoproteota</taxon>
        <taxon>Thermoprotei</taxon>
        <taxon>Desulfurococcales</taxon>
        <taxon>Desulfurococcaceae</taxon>
        <taxon>Thermogladius</taxon>
    </lineage>
</organism>
<proteinExistence type="predicted"/>
<dbReference type="Proteomes" id="UP000005270">
    <property type="component" value="Chromosome"/>
</dbReference>
<dbReference type="GeneID" id="13013295"/>
<keyword evidence="2" id="KW-1185">Reference proteome</keyword>
<protein>
    <recommendedName>
        <fullName evidence="3">Thioredoxin</fullName>
    </recommendedName>
</protein>
<evidence type="ECO:0000313" key="2">
    <source>
        <dbReference type="Proteomes" id="UP000005270"/>
    </source>
</evidence>
<accession>I3TF61</accession>
<evidence type="ECO:0008006" key="3">
    <source>
        <dbReference type="Google" id="ProtNLM"/>
    </source>
</evidence>
<dbReference type="eggNOG" id="arCOG06075">
    <property type="taxonomic scope" value="Archaea"/>
</dbReference>
<dbReference type="AlphaFoldDB" id="I3TF61"/>
<gene>
    <name evidence="1" type="ordered locus">TCELL_0976</name>
</gene>
<dbReference type="STRING" id="1184251.TCELL_0976"/>
<dbReference type="SUPFAM" id="SSF52833">
    <property type="entry name" value="Thioredoxin-like"/>
    <property type="match status" value="1"/>
</dbReference>